<feature type="signal peptide" evidence="1">
    <location>
        <begin position="1"/>
        <end position="24"/>
    </location>
</feature>
<protein>
    <recommendedName>
        <fullName evidence="4">Isopropylmalate isomerase</fullName>
    </recommendedName>
</protein>
<organism evidence="2 3">
    <name type="scientific">Novosphingobium guangzhouense</name>
    <dbReference type="NCBI Taxonomy" id="1850347"/>
    <lineage>
        <taxon>Bacteria</taxon>
        <taxon>Pseudomonadati</taxon>
        <taxon>Pseudomonadota</taxon>
        <taxon>Alphaproteobacteria</taxon>
        <taxon>Sphingomonadales</taxon>
        <taxon>Sphingomonadaceae</taxon>
        <taxon>Novosphingobium</taxon>
    </lineage>
</organism>
<comment type="caution">
    <text evidence="2">The sequence shown here is derived from an EMBL/GenBank/DDBJ whole genome shotgun (WGS) entry which is preliminary data.</text>
</comment>
<dbReference type="EMBL" id="LYMM01000037">
    <property type="protein sequence ID" value="PNU04342.1"/>
    <property type="molecule type" value="Genomic_DNA"/>
</dbReference>
<dbReference type="RefSeq" id="WP_103096390.1">
    <property type="nucleotide sequence ID" value="NZ_LYMM01000037.1"/>
</dbReference>
<keyword evidence="3" id="KW-1185">Reference proteome</keyword>
<evidence type="ECO:0000256" key="1">
    <source>
        <dbReference type="SAM" id="SignalP"/>
    </source>
</evidence>
<evidence type="ECO:0008006" key="4">
    <source>
        <dbReference type="Google" id="ProtNLM"/>
    </source>
</evidence>
<reference evidence="2 3" key="1">
    <citation type="submission" date="2016-05" db="EMBL/GenBank/DDBJ databases">
        <title>Complete genome sequence of Novosphingobium guangzhouense SA925(T).</title>
        <authorList>
            <person name="Sha S."/>
        </authorList>
    </citation>
    <scope>NUCLEOTIDE SEQUENCE [LARGE SCALE GENOMIC DNA]</scope>
    <source>
        <strain evidence="2 3">SA925</strain>
    </source>
</reference>
<dbReference type="AlphaFoldDB" id="A0A2K2G001"/>
<evidence type="ECO:0000313" key="2">
    <source>
        <dbReference type="EMBL" id="PNU04342.1"/>
    </source>
</evidence>
<keyword evidence="1" id="KW-0732">Signal</keyword>
<sequence>MKLKQTMLALGAAAVLAAPVAAQAGTTAAASAGKISNLNGVGERRSTAVKAKNKADGAVVVLGILAAGAAGFGVYKAVDDDDKSNGS</sequence>
<evidence type="ECO:0000313" key="3">
    <source>
        <dbReference type="Proteomes" id="UP000236327"/>
    </source>
</evidence>
<gene>
    <name evidence="2" type="ORF">A8V01_20890</name>
</gene>
<proteinExistence type="predicted"/>
<dbReference type="Proteomes" id="UP000236327">
    <property type="component" value="Unassembled WGS sequence"/>
</dbReference>
<accession>A0A2K2G001</accession>
<name>A0A2K2G001_9SPHN</name>
<feature type="chain" id="PRO_5014370754" description="Isopropylmalate isomerase" evidence="1">
    <location>
        <begin position="25"/>
        <end position="87"/>
    </location>
</feature>